<evidence type="ECO:0000313" key="2">
    <source>
        <dbReference type="Proteomes" id="UP001652625"/>
    </source>
</evidence>
<evidence type="ECO:0000259" key="1">
    <source>
        <dbReference type="Pfam" id="PF00147"/>
    </source>
</evidence>
<dbReference type="InterPro" id="IPR036056">
    <property type="entry name" value="Fibrinogen-like_C"/>
</dbReference>
<protein>
    <submittedName>
        <fullName evidence="3">Uncharacterized protein LOC136079774 isoform X1</fullName>
    </submittedName>
</protein>
<dbReference type="RefSeq" id="XP_065652223.1">
    <property type="nucleotide sequence ID" value="XM_065796151.1"/>
</dbReference>
<dbReference type="InterPro" id="IPR014716">
    <property type="entry name" value="Fibrinogen_a/b/g_C_1"/>
</dbReference>
<sequence length="542" mass="62135">MKLLQKIKKIEMPNSKNYVYCFLLIGFLKSITTQYLYPAQKSLTRYSYTIYRGKKVNDTTNVVETHFKHKDCITTCYINKKECKSIEVNIVDKNTSICRFFNNDSPNTIQADGFIYISSKLPNCSLSCNLTPNPCGKCKCHPSCAGRNRRQYVCNCTLAAGPAKSCKEHFDNNFIKTGIYQISLNGATFKTVCEMKKDEIQNPKGIVVRYINERVLIKNNLVATFPLLKKTYSVSFLFKPSFFPTEDTNIVHLTNTNIYTLYGERIPGVWFFTSGVIFVSSAVNGDGNFIFMTNPIPLNVWSSIQVSQTETNGVYLYSIYLNGTKVFNTVNSQTQIFTNVSVYNGDPKYGSDLSCGFIKDFIVINGNEYPWYNPQIGFINIVKNVSKTNGVWIPMMTRFADWDFGFWNRSFEDYENGFGLVNQQWIGLKKINQITSAFFTDMRVDYFLRKDLAFSTLYYNILVDSSDANYMFSYEKYDSRESLEPDLLNANLTTFKSCSNWWTSNCNQNISPTASNYISYGSTENLLSIQFLLRTNECKVCK</sequence>
<dbReference type="Gene3D" id="3.90.215.10">
    <property type="entry name" value="Gamma Fibrinogen, chain A, domain 1"/>
    <property type="match status" value="1"/>
</dbReference>
<organism evidence="2 3">
    <name type="scientific">Hydra vulgaris</name>
    <name type="common">Hydra</name>
    <name type="synonym">Hydra attenuata</name>
    <dbReference type="NCBI Taxonomy" id="6087"/>
    <lineage>
        <taxon>Eukaryota</taxon>
        <taxon>Metazoa</taxon>
        <taxon>Cnidaria</taxon>
        <taxon>Hydrozoa</taxon>
        <taxon>Hydroidolina</taxon>
        <taxon>Anthoathecata</taxon>
        <taxon>Aplanulata</taxon>
        <taxon>Hydridae</taxon>
        <taxon>Hydra</taxon>
    </lineage>
</organism>
<dbReference type="Proteomes" id="UP001652625">
    <property type="component" value="Chromosome 04"/>
</dbReference>
<dbReference type="Pfam" id="PF00147">
    <property type="entry name" value="Fibrinogen_C"/>
    <property type="match status" value="1"/>
</dbReference>
<gene>
    <name evidence="3" type="primary">LOC136079774</name>
</gene>
<reference evidence="3" key="1">
    <citation type="submission" date="2025-08" db="UniProtKB">
        <authorList>
            <consortium name="RefSeq"/>
        </authorList>
    </citation>
    <scope>IDENTIFICATION</scope>
</reference>
<keyword evidence="2" id="KW-1185">Reference proteome</keyword>
<evidence type="ECO:0000313" key="3">
    <source>
        <dbReference type="RefSeq" id="XP_065652223.1"/>
    </source>
</evidence>
<accession>A0ABM4BSU1</accession>
<dbReference type="InterPro" id="IPR013320">
    <property type="entry name" value="ConA-like_dom_sf"/>
</dbReference>
<dbReference type="GeneID" id="136079774"/>
<feature type="domain" description="Fibrinogen C-terminal" evidence="1">
    <location>
        <begin position="384"/>
        <end position="479"/>
    </location>
</feature>
<name>A0ABM4BSU1_HYDVU</name>
<proteinExistence type="predicted"/>
<dbReference type="InterPro" id="IPR002181">
    <property type="entry name" value="Fibrinogen_a/b/g_C_dom"/>
</dbReference>
<dbReference type="SUPFAM" id="SSF56496">
    <property type="entry name" value="Fibrinogen C-terminal domain-like"/>
    <property type="match status" value="1"/>
</dbReference>
<dbReference type="SUPFAM" id="SSF49899">
    <property type="entry name" value="Concanavalin A-like lectins/glucanases"/>
    <property type="match status" value="1"/>
</dbReference>